<proteinExistence type="predicted"/>
<dbReference type="Gene3D" id="3.90.1580.10">
    <property type="entry name" value="paralog of FGE (formylglycine-generating enzyme)"/>
    <property type="match status" value="1"/>
</dbReference>
<dbReference type="Pfam" id="PF03781">
    <property type="entry name" value="FGE-sulfatase"/>
    <property type="match status" value="1"/>
</dbReference>
<name>A0A3B1BYK5_9ZZZZ</name>
<dbReference type="PANTHER" id="PTHR23150:SF19">
    <property type="entry name" value="FORMYLGLYCINE-GENERATING ENZYME"/>
    <property type="match status" value="1"/>
</dbReference>
<evidence type="ECO:0000259" key="1">
    <source>
        <dbReference type="Pfam" id="PF03781"/>
    </source>
</evidence>
<gene>
    <name evidence="2" type="ORF">MNBD_NITROSPINAE03-1869</name>
</gene>
<sequence>MALAPTVAAQSGEPVTKIRIPAGTATIGSDMKAMKERFKDDNVRAEWFADETPQRKAEVDAFLIDATEVTNRRYKKLFPEHEFPANLTDHPVVNVTWKMADEYCRKVGGRLPSEAEFERAARGDDGRAYPWGNDFDPRNAVYVESGGGSSRLKVGSFEQESSGSNLLGGTSPVGSIEDGKSPFGVYDMAGNVWEWQAGWYDREKKLRLLKGGSWLTSKESLRSSARLGDADASRFNDYGFRCAYTGE</sequence>
<dbReference type="InterPro" id="IPR051043">
    <property type="entry name" value="Sulfatase_Mod_Factor_Kinase"/>
</dbReference>
<protein>
    <recommendedName>
        <fullName evidence="1">Sulfatase-modifying factor enzyme-like domain-containing protein</fullName>
    </recommendedName>
</protein>
<dbReference type="InterPro" id="IPR042095">
    <property type="entry name" value="SUMF_sf"/>
</dbReference>
<dbReference type="SUPFAM" id="SSF56436">
    <property type="entry name" value="C-type lectin-like"/>
    <property type="match status" value="1"/>
</dbReference>
<evidence type="ECO:0000313" key="2">
    <source>
        <dbReference type="EMBL" id="VAX15780.1"/>
    </source>
</evidence>
<dbReference type="InterPro" id="IPR005532">
    <property type="entry name" value="SUMF_dom"/>
</dbReference>
<feature type="domain" description="Sulfatase-modifying factor enzyme-like" evidence="1">
    <location>
        <begin position="17"/>
        <end position="243"/>
    </location>
</feature>
<dbReference type="PANTHER" id="PTHR23150">
    <property type="entry name" value="SULFATASE MODIFYING FACTOR 1, 2"/>
    <property type="match status" value="1"/>
</dbReference>
<dbReference type="InterPro" id="IPR016187">
    <property type="entry name" value="CTDL_fold"/>
</dbReference>
<reference evidence="2" key="1">
    <citation type="submission" date="2018-06" db="EMBL/GenBank/DDBJ databases">
        <authorList>
            <person name="Zhirakovskaya E."/>
        </authorList>
    </citation>
    <scope>NUCLEOTIDE SEQUENCE</scope>
</reference>
<accession>A0A3B1BYK5</accession>
<dbReference type="EMBL" id="UOGB01000033">
    <property type="protein sequence ID" value="VAX15780.1"/>
    <property type="molecule type" value="Genomic_DNA"/>
</dbReference>
<organism evidence="2">
    <name type="scientific">hydrothermal vent metagenome</name>
    <dbReference type="NCBI Taxonomy" id="652676"/>
    <lineage>
        <taxon>unclassified sequences</taxon>
        <taxon>metagenomes</taxon>
        <taxon>ecological metagenomes</taxon>
    </lineage>
</organism>
<dbReference type="AlphaFoldDB" id="A0A3B1BYK5"/>